<dbReference type="SMART" id="SM00354">
    <property type="entry name" value="HTH_LACI"/>
    <property type="match status" value="1"/>
</dbReference>
<dbReference type="SUPFAM" id="SSF53822">
    <property type="entry name" value="Periplasmic binding protein-like I"/>
    <property type="match status" value="1"/>
</dbReference>
<dbReference type="GO" id="GO:0003700">
    <property type="term" value="F:DNA-binding transcription factor activity"/>
    <property type="evidence" value="ECO:0007669"/>
    <property type="project" value="TreeGrafter"/>
</dbReference>
<evidence type="ECO:0000259" key="5">
    <source>
        <dbReference type="PROSITE" id="PS50932"/>
    </source>
</evidence>
<dbReference type="Gene3D" id="3.40.50.2300">
    <property type="match status" value="2"/>
</dbReference>
<dbReference type="InterPro" id="IPR000843">
    <property type="entry name" value="HTH_LacI"/>
</dbReference>
<feature type="region of interest" description="Disordered" evidence="4">
    <location>
        <begin position="343"/>
        <end position="374"/>
    </location>
</feature>
<dbReference type="CDD" id="cd01392">
    <property type="entry name" value="HTH_LacI"/>
    <property type="match status" value="1"/>
</dbReference>
<dbReference type="GO" id="GO:0000976">
    <property type="term" value="F:transcription cis-regulatory region binding"/>
    <property type="evidence" value="ECO:0007669"/>
    <property type="project" value="TreeGrafter"/>
</dbReference>
<evidence type="ECO:0000256" key="1">
    <source>
        <dbReference type="ARBA" id="ARBA00023015"/>
    </source>
</evidence>
<dbReference type="PROSITE" id="PS50932">
    <property type="entry name" value="HTH_LACI_2"/>
    <property type="match status" value="1"/>
</dbReference>
<dbReference type="PROSITE" id="PS00356">
    <property type="entry name" value="HTH_LACI_1"/>
    <property type="match status" value="1"/>
</dbReference>
<reference evidence="6 7" key="1">
    <citation type="submission" date="2017-11" db="EMBL/GenBank/DDBJ databases">
        <title>Streptomyces carmine sp. nov., a novel actinomycete isolated from Sophora alopecuroides in Xinjiang, China.</title>
        <authorList>
            <person name="Wang Y."/>
            <person name="Luo X."/>
            <person name="Wan C."/>
            <person name="Zhang L."/>
        </authorList>
    </citation>
    <scope>NUCLEOTIDE SEQUENCE [LARGE SCALE GENOMIC DNA]</scope>
    <source>
        <strain evidence="6 7">TRM SA0054</strain>
    </source>
</reference>
<dbReference type="Proteomes" id="UP000230407">
    <property type="component" value="Unassembled WGS sequence"/>
</dbReference>
<proteinExistence type="predicted"/>
<feature type="domain" description="HTH lacI-type" evidence="5">
    <location>
        <begin position="3"/>
        <end position="57"/>
    </location>
</feature>
<dbReference type="SUPFAM" id="SSF47413">
    <property type="entry name" value="lambda repressor-like DNA-binding domains"/>
    <property type="match status" value="1"/>
</dbReference>
<keyword evidence="7" id="KW-1185">Reference proteome</keyword>
<dbReference type="Pfam" id="PF00356">
    <property type="entry name" value="LacI"/>
    <property type="match status" value="1"/>
</dbReference>
<keyword evidence="2" id="KW-0238">DNA-binding</keyword>
<evidence type="ECO:0000256" key="3">
    <source>
        <dbReference type="ARBA" id="ARBA00023163"/>
    </source>
</evidence>
<dbReference type="AlphaFoldDB" id="A0A2M8LT23"/>
<dbReference type="Pfam" id="PF13377">
    <property type="entry name" value="Peripla_BP_3"/>
    <property type="match status" value="1"/>
</dbReference>
<dbReference type="InterPro" id="IPR010982">
    <property type="entry name" value="Lambda_DNA-bd_dom_sf"/>
</dbReference>
<evidence type="ECO:0000313" key="6">
    <source>
        <dbReference type="EMBL" id="PJE95079.1"/>
    </source>
</evidence>
<name>A0A2M8LT23_9ACTN</name>
<dbReference type="PANTHER" id="PTHR30146">
    <property type="entry name" value="LACI-RELATED TRANSCRIPTIONAL REPRESSOR"/>
    <property type="match status" value="1"/>
</dbReference>
<gene>
    <name evidence="6" type="ORF">CUT44_25865</name>
</gene>
<keyword evidence="1" id="KW-0805">Transcription regulation</keyword>
<dbReference type="CDD" id="cd06267">
    <property type="entry name" value="PBP1_LacI_sugar_binding-like"/>
    <property type="match status" value="1"/>
</dbReference>
<dbReference type="PANTHER" id="PTHR30146:SF153">
    <property type="entry name" value="LACTOSE OPERON REPRESSOR"/>
    <property type="match status" value="1"/>
</dbReference>
<organism evidence="6 7">
    <name type="scientific">Streptomyces carminius</name>
    <dbReference type="NCBI Taxonomy" id="2665496"/>
    <lineage>
        <taxon>Bacteria</taxon>
        <taxon>Bacillati</taxon>
        <taxon>Actinomycetota</taxon>
        <taxon>Actinomycetes</taxon>
        <taxon>Kitasatosporales</taxon>
        <taxon>Streptomycetaceae</taxon>
        <taxon>Streptomyces</taxon>
    </lineage>
</organism>
<dbReference type="InterPro" id="IPR046335">
    <property type="entry name" value="LacI/GalR-like_sensor"/>
</dbReference>
<keyword evidence="3" id="KW-0804">Transcription</keyword>
<evidence type="ECO:0000256" key="4">
    <source>
        <dbReference type="SAM" id="MobiDB-lite"/>
    </source>
</evidence>
<dbReference type="InterPro" id="IPR028082">
    <property type="entry name" value="Peripla_BP_I"/>
</dbReference>
<sequence length="374" mass="38372">MGVSLRDVAARAGVSVKTVSNVVNGSAPVSPHTREKVRRALAELGYRPNLSARSLRRGRTGVVALVLPGLDDPYFAELARLVTEAAAEHGWTVLIDQTGGRADRERQVLRGAGAQLADGLLLCPVTVGRRELADRTDATPLVLLGERVPGGTVPQVAVDDRRAAYEATGHLLSLGRTRVGVIGARGPRGPGAARRRLAGHRQALRDAGLPQDARLVPPTGTYRRAEGAAVLRRLLELDEPPQAVVCFDDLLALGALRAALSAGLRVPRDLALAGFGDIEDGRYSTPTLTTVSPDKAALARSAVALLAARIDGAPGGSGDSGAPAVVAGHRLLVRESTVGVAAAAGPDPVVPPQSSGAQSPGAQSSGSSTGAISS</sequence>
<evidence type="ECO:0000256" key="2">
    <source>
        <dbReference type="ARBA" id="ARBA00023125"/>
    </source>
</evidence>
<dbReference type="Gene3D" id="1.10.260.40">
    <property type="entry name" value="lambda repressor-like DNA-binding domains"/>
    <property type="match status" value="1"/>
</dbReference>
<dbReference type="RefSeq" id="WP_100204331.1">
    <property type="nucleotide sequence ID" value="NZ_PGGW01000067.1"/>
</dbReference>
<protein>
    <submittedName>
        <fullName evidence="6">LacI family transcriptional regulator</fullName>
    </submittedName>
</protein>
<evidence type="ECO:0000313" key="7">
    <source>
        <dbReference type="Proteomes" id="UP000230407"/>
    </source>
</evidence>
<accession>A0A2M8LT23</accession>
<comment type="caution">
    <text evidence="6">The sequence shown here is derived from an EMBL/GenBank/DDBJ whole genome shotgun (WGS) entry which is preliminary data.</text>
</comment>
<dbReference type="EMBL" id="PGGW01000067">
    <property type="protein sequence ID" value="PJE95079.1"/>
    <property type="molecule type" value="Genomic_DNA"/>
</dbReference>